<gene>
    <name evidence="2" type="ORF">T01_1340</name>
</gene>
<comment type="caution">
    <text evidence="2">The sequence shown here is derived from an EMBL/GenBank/DDBJ whole genome shotgun (WGS) entry which is preliminary data.</text>
</comment>
<feature type="region of interest" description="Disordered" evidence="1">
    <location>
        <begin position="1"/>
        <end position="47"/>
    </location>
</feature>
<dbReference type="AlphaFoldDB" id="A0A0V1AZU8"/>
<feature type="compositionally biased region" description="Polar residues" evidence="1">
    <location>
        <begin position="15"/>
        <end position="33"/>
    </location>
</feature>
<protein>
    <submittedName>
        <fullName evidence="2">Uncharacterized protein</fullName>
    </submittedName>
</protein>
<accession>A0A0V1AZU8</accession>
<dbReference type="Proteomes" id="UP000054776">
    <property type="component" value="Unassembled WGS sequence"/>
</dbReference>
<name>A0A0V1AZU8_TRISP</name>
<organism evidence="2 3">
    <name type="scientific">Trichinella spiralis</name>
    <name type="common">Trichina worm</name>
    <dbReference type="NCBI Taxonomy" id="6334"/>
    <lineage>
        <taxon>Eukaryota</taxon>
        <taxon>Metazoa</taxon>
        <taxon>Ecdysozoa</taxon>
        <taxon>Nematoda</taxon>
        <taxon>Enoplea</taxon>
        <taxon>Dorylaimia</taxon>
        <taxon>Trichinellida</taxon>
        <taxon>Trichinellidae</taxon>
        <taxon>Trichinella</taxon>
    </lineage>
</organism>
<evidence type="ECO:0000256" key="1">
    <source>
        <dbReference type="SAM" id="MobiDB-lite"/>
    </source>
</evidence>
<evidence type="ECO:0000313" key="3">
    <source>
        <dbReference type="Proteomes" id="UP000054776"/>
    </source>
</evidence>
<proteinExistence type="predicted"/>
<dbReference type="EMBL" id="JYDH01000161">
    <property type="protein sequence ID" value="KRY29747.1"/>
    <property type="molecule type" value="Genomic_DNA"/>
</dbReference>
<sequence length="134" mass="14800">MPSGEREPERKGNPPVNTGPSLNSDKRANNTNGKKAALKKRSAEEAKTIPQIYDEEAAAASAELSTSGQFPFFEKSGVQCINNGNPAAGSIRQISNRYAEKQRRLMMYTGECISGRRTMEQFLEALMYLMPEPI</sequence>
<reference evidence="2 3" key="1">
    <citation type="submission" date="2015-01" db="EMBL/GenBank/DDBJ databases">
        <title>Evolution of Trichinella species and genotypes.</title>
        <authorList>
            <person name="Korhonen P.K."/>
            <person name="Edoardo P."/>
            <person name="Giuseppe L.R."/>
            <person name="Gasser R.B."/>
        </authorList>
    </citation>
    <scope>NUCLEOTIDE SEQUENCE [LARGE SCALE GENOMIC DNA]</scope>
    <source>
        <strain evidence="2">ISS3</strain>
    </source>
</reference>
<dbReference type="InParanoid" id="A0A0V1AZU8"/>
<feature type="compositionally biased region" description="Basic and acidic residues" evidence="1">
    <location>
        <begin position="1"/>
        <end position="12"/>
    </location>
</feature>
<evidence type="ECO:0000313" key="2">
    <source>
        <dbReference type="EMBL" id="KRY29747.1"/>
    </source>
</evidence>
<keyword evidence="3" id="KW-1185">Reference proteome</keyword>